<evidence type="ECO:0000313" key="2">
    <source>
        <dbReference type="EMBL" id="VAW18669.1"/>
    </source>
</evidence>
<accession>A0A3B0U2L4</accession>
<dbReference type="Gene3D" id="2.30.130.40">
    <property type="entry name" value="LON domain-like"/>
    <property type="match status" value="1"/>
</dbReference>
<dbReference type="PROSITE" id="PS51787">
    <property type="entry name" value="LON_N"/>
    <property type="match status" value="1"/>
</dbReference>
<dbReference type="GO" id="GO:0006508">
    <property type="term" value="P:proteolysis"/>
    <property type="evidence" value="ECO:0007669"/>
    <property type="project" value="UniProtKB-KW"/>
</dbReference>
<protein>
    <submittedName>
        <fullName evidence="2">Uncharacterized protein, similar to the N-terminal domain of Lon protease</fullName>
    </submittedName>
</protein>
<gene>
    <name evidence="2" type="ORF">MNBD_ALPHA09-1690</name>
</gene>
<dbReference type="PANTHER" id="PTHR46732:SF8">
    <property type="entry name" value="ATP-DEPENDENT PROTEASE LA (LON) DOMAIN PROTEIN"/>
    <property type="match status" value="1"/>
</dbReference>
<dbReference type="InterPro" id="IPR046336">
    <property type="entry name" value="Lon_prtase_N_sf"/>
</dbReference>
<dbReference type="SMART" id="SM00464">
    <property type="entry name" value="LON"/>
    <property type="match status" value="1"/>
</dbReference>
<dbReference type="PANTHER" id="PTHR46732">
    <property type="entry name" value="ATP-DEPENDENT PROTEASE LA (LON) DOMAIN PROTEIN"/>
    <property type="match status" value="1"/>
</dbReference>
<name>A0A3B0U2L4_9ZZZZ</name>
<dbReference type="InterPro" id="IPR015947">
    <property type="entry name" value="PUA-like_sf"/>
</dbReference>
<sequence>MTEMGDRRTSLDDLPATAPVFPLPGAILLPRRELPLNIFEPRYLAMVDASLAGDRMIGMVQPQGNGKNQHPKLESVGGLGRITAFSERADGTYVICLTGLCRFRIAGEREVATPYRQCALDYNDYQGDLIGGKGAEAVDRTRLLAAFTSYLDAKSMEADWDEIARSDNETLVNALTMISPFGTAEKQALLEASDLATRADFLVALTEMALAQEGNGSDYRTRTH</sequence>
<evidence type="ECO:0000259" key="1">
    <source>
        <dbReference type="PROSITE" id="PS51787"/>
    </source>
</evidence>
<dbReference type="AlphaFoldDB" id="A0A3B0U2L4"/>
<dbReference type="InterPro" id="IPR003111">
    <property type="entry name" value="Lon_prtase_N"/>
</dbReference>
<dbReference type="Pfam" id="PF02190">
    <property type="entry name" value="LON_substr_bdg"/>
    <property type="match status" value="1"/>
</dbReference>
<organism evidence="2">
    <name type="scientific">hydrothermal vent metagenome</name>
    <dbReference type="NCBI Taxonomy" id="652676"/>
    <lineage>
        <taxon>unclassified sequences</taxon>
        <taxon>metagenomes</taxon>
        <taxon>ecological metagenomes</taxon>
    </lineage>
</organism>
<keyword evidence="2" id="KW-0645">Protease</keyword>
<feature type="domain" description="Lon N-terminal" evidence="1">
    <location>
        <begin position="18"/>
        <end position="210"/>
    </location>
</feature>
<dbReference type="SUPFAM" id="SSF88697">
    <property type="entry name" value="PUA domain-like"/>
    <property type="match status" value="1"/>
</dbReference>
<reference evidence="2" key="1">
    <citation type="submission" date="2018-06" db="EMBL/GenBank/DDBJ databases">
        <authorList>
            <person name="Zhirakovskaya E."/>
        </authorList>
    </citation>
    <scope>NUCLEOTIDE SEQUENCE</scope>
</reference>
<dbReference type="EMBL" id="UOEM01000117">
    <property type="protein sequence ID" value="VAW18669.1"/>
    <property type="molecule type" value="Genomic_DNA"/>
</dbReference>
<proteinExistence type="predicted"/>
<dbReference type="GO" id="GO:0008233">
    <property type="term" value="F:peptidase activity"/>
    <property type="evidence" value="ECO:0007669"/>
    <property type="project" value="UniProtKB-KW"/>
</dbReference>
<keyword evidence="2" id="KW-0378">Hydrolase</keyword>